<organism evidence="3 4">
    <name type="scientific">Candidatus Segetimicrobium genomatis</name>
    <dbReference type="NCBI Taxonomy" id="2569760"/>
    <lineage>
        <taxon>Bacteria</taxon>
        <taxon>Bacillati</taxon>
        <taxon>Candidatus Sysuimicrobiota</taxon>
        <taxon>Candidatus Sysuimicrobiia</taxon>
        <taxon>Candidatus Sysuimicrobiales</taxon>
        <taxon>Candidatus Segetimicrobiaceae</taxon>
        <taxon>Candidatus Segetimicrobium</taxon>
    </lineage>
</organism>
<gene>
    <name evidence="3" type="ORF">E6H04_07475</name>
</gene>
<dbReference type="Pfam" id="PF00561">
    <property type="entry name" value="Abhydrolase_1"/>
    <property type="match status" value="1"/>
</dbReference>
<dbReference type="PRINTS" id="PR00111">
    <property type="entry name" value="ABHYDROLASE"/>
</dbReference>
<evidence type="ECO:0000313" key="4">
    <source>
        <dbReference type="Proteomes" id="UP000320048"/>
    </source>
</evidence>
<dbReference type="AlphaFoldDB" id="A0A537JC19"/>
<reference evidence="3 4" key="1">
    <citation type="journal article" date="2019" name="Nat. Microbiol.">
        <title>Mediterranean grassland soil C-N compound turnover is dependent on rainfall and depth, and is mediated by genomically divergent microorganisms.</title>
        <authorList>
            <person name="Diamond S."/>
            <person name="Andeer P.F."/>
            <person name="Li Z."/>
            <person name="Crits-Christoph A."/>
            <person name="Burstein D."/>
            <person name="Anantharaman K."/>
            <person name="Lane K.R."/>
            <person name="Thomas B.C."/>
            <person name="Pan C."/>
            <person name="Northen T.R."/>
            <person name="Banfield J.F."/>
        </authorList>
    </citation>
    <scope>NUCLEOTIDE SEQUENCE [LARGE SCALE GENOMIC DNA]</scope>
    <source>
        <strain evidence="3">NP_7</strain>
    </source>
</reference>
<dbReference type="InterPro" id="IPR000073">
    <property type="entry name" value="AB_hydrolase_1"/>
</dbReference>
<dbReference type="Gene3D" id="3.40.50.1820">
    <property type="entry name" value="alpha/beta hydrolase"/>
    <property type="match status" value="1"/>
</dbReference>
<dbReference type="InterPro" id="IPR027417">
    <property type="entry name" value="P-loop_NTPase"/>
</dbReference>
<proteinExistence type="predicted"/>
<dbReference type="SUPFAM" id="SSF53474">
    <property type="entry name" value="alpha/beta-Hydrolases"/>
    <property type="match status" value="1"/>
</dbReference>
<dbReference type="SUPFAM" id="SSF52540">
    <property type="entry name" value="P-loop containing nucleoside triphosphate hydrolases"/>
    <property type="match status" value="1"/>
</dbReference>
<dbReference type="GO" id="GO:0005524">
    <property type="term" value="F:ATP binding"/>
    <property type="evidence" value="ECO:0007669"/>
    <property type="project" value="InterPro"/>
</dbReference>
<comment type="caution">
    <text evidence="3">The sequence shown here is derived from an EMBL/GenBank/DDBJ whole genome shotgun (WGS) entry which is preliminary data.</text>
</comment>
<dbReference type="Proteomes" id="UP000320048">
    <property type="component" value="Unassembled WGS sequence"/>
</dbReference>
<evidence type="ECO:0000313" key="3">
    <source>
        <dbReference type="EMBL" id="TMI81098.1"/>
    </source>
</evidence>
<dbReference type="EMBL" id="VBAO01000184">
    <property type="protein sequence ID" value="TMI81098.1"/>
    <property type="molecule type" value="Genomic_DNA"/>
</dbReference>
<evidence type="ECO:0000259" key="1">
    <source>
        <dbReference type="Pfam" id="PF00004"/>
    </source>
</evidence>
<evidence type="ECO:0000259" key="2">
    <source>
        <dbReference type="Pfam" id="PF00561"/>
    </source>
</evidence>
<feature type="domain" description="AB hydrolase-1" evidence="2">
    <location>
        <begin position="52"/>
        <end position="266"/>
    </location>
</feature>
<dbReference type="Pfam" id="PF00004">
    <property type="entry name" value="AAA"/>
    <property type="match status" value="1"/>
</dbReference>
<keyword evidence="3" id="KW-0378">Hydrolase</keyword>
<feature type="domain" description="ATPase AAA-type core" evidence="1">
    <location>
        <begin position="365"/>
        <end position="459"/>
    </location>
</feature>
<dbReference type="PANTHER" id="PTHR43433:SF8">
    <property type="entry name" value="BIFUNCTIONAL LIPASE_ADENYLATE CYCLASE LIPJ"/>
    <property type="match status" value="1"/>
</dbReference>
<dbReference type="InterPro" id="IPR029058">
    <property type="entry name" value="AB_hydrolase_fold"/>
</dbReference>
<dbReference type="PANTHER" id="PTHR43433">
    <property type="entry name" value="HYDROLASE, ALPHA/BETA FOLD FAMILY PROTEIN"/>
    <property type="match status" value="1"/>
</dbReference>
<dbReference type="InterPro" id="IPR003959">
    <property type="entry name" value="ATPase_AAA_core"/>
</dbReference>
<dbReference type="GO" id="GO:0016887">
    <property type="term" value="F:ATP hydrolysis activity"/>
    <property type="evidence" value="ECO:0007669"/>
    <property type="project" value="InterPro"/>
</dbReference>
<protein>
    <submittedName>
        <fullName evidence="3">Alpha/beta fold hydrolase</fullName>
    </submittedName>
</protein>
<accession>A0A537JC19</accession>
<dbReference type="InterPro" id="IPR050471">
    <property type="entry name" value="AB_hydrolase"/>
</dbReference>
<name>A0A537JC19_9BACT</name>
<dbReference type="Gene3D" id="3.40.50.300">
    <property type="entry name" value="P-loop containing nucleotide triphosphate hydrolases"/>
    <property type="match status" value="1"/>
</dbReference>
<sequence length="595" mass="66074">MSEQGPNVVGQQIRFCTAADGVRIAYATIGSGPPLVKAANWLSHLEFDWQSPVWRHWLETLAAGRLLVRYDERGCGLSDWDAEDLSFEAWIRDLEAVVDASGFERFPLLGISQGGPVAAAYVVRHPERVSHLIMYGTFARGWLQRGRAAQKEFEAQVGLIKLGWGKDNPAYRQVFTSQFMPEATLEQMRWFNDLQRMSTSPEIAARLQRESGKIDVRELLPRVRVPTLVLHCRGDARVPFEEGRLVASLIPNAHFVPLDGKNHLPQVGDPCWEPLVTEVRRFLGMSEATGRVEAATVSYGASPSSAPAAAARAFIATLGEVRLSRFRVVGSYSRYDENQRHMLKDVRQKIAAGFGASGRKRENHLIWAPPGSGKTYFAQQVAASLHDRVDYHEINLAKCDARQFEACLGALNAARPGLCLVDEIDAKPREVWPYDMLLPYLDEAVDRGAQFVFVLAGSSGSAIADMKERMASRPKGSDLLSRIPSGNEYEIGPMGLGDRVLVVLTQLRQAGSEAGRDIRAIEKLGLFYIALDARLVNARQLREFAVRAVERVPAGDDRVKYDHLFSPGDAENKAFWMRALPAADDFVNAFTVIED</sequence>